<dbReference type="Pfam" id="PF00590">
    <property type="entry name" value="TP_methylase"/>
    <property type="match status" value="1"/>
</dbReference>
<evidence type="ECO:0000313" key="7">
    <source>
        <dbReference type="EMBL" id="GAA4404251.1"/>
    </source>
</evidence>
<dbReference type="RefSeq" id="WP_159898444.1">
    <property type="nucleotide sequence ID" value="NZ_BAABFX010000063.1"/>
</dbReference>
<comment type="caution">
    <text evidence="7">The sequence shown here is derived from an EMBL/GenBank/DDBJ whole genome shotgun (WGS) entry which is preliminary data.</text>
</comment>
<keyword evidence="4" id="KW-0808">Transferase</keyword>
<proteinExistence type="predicted"/>
<organism evidence="7 8">
    <name type="scientific">Ornithinibacter aureus</name>
    <dbReference type="NCBI Taxonomy" id="622664"/>
    <lineage>
        <taxon>Bacteria</taxon>
        <taxon>Bacillati</taxon>
        <taxon>Actinomycetota</taxon>
        <taxon>Actinomycetes</taxon>
        <taxon>Micrococcales</taxon>
        <taxon>Intrasporangiaceae</taxon>
        <taxon>Ornithinibacter</taxon>
    </lineage>
</organism>
<evidence type="ECO:0000256" key="5">
    <source>
        <dbReference type="ARBA" id="ARBA00022691"/>
    </source>
</evidence>
<dbReference type="SUPFAM" id="SSF53790">
    <property type="entry name" value="Tetrapyrrole methylase"/>
    <property type="match status" value="1"/>
</dbReference>
<dbReference type="NCBIfam" id="TIGR02467">
    <property type="entry name" value="CbiE"/>
    <property type="match status" value="1"/>
</dbReference>
<dbReference type="InterPro" id="IPR006365">
    <property type="entry name" value="Cbl_synth_CobL"/>
</dbReference>
<dbReference type="CDD" id="cd11644">
    <property type="entry name" value="Precorrin-6Y-MT"/>
    <property type="match status" value="1"/>
</dbReference>
<keyword evidence="8" id="KW-1185">Reference proteome</keyword>
<sequence>MIEVVGIEDAGWASVPAREQDLVCRSRHLVGGARHLALVPEIEGQIRTPWPTPMRAQLPALFEQIGTEGVVVLASGDPLRSGVASTLIDLFGRETVRVHPSLSSETLARARMGWPAEETTVVTLVGRSVDRLRRHLDPRARLVVLCSDGSTPAEVAALLVQEGCGSSRLTAWWHLGGPKEGSRSGAARDWEVEPTPDLVVLAVEVDDLAAARSSSGPAPGRPEEAFDHDGQITKRDVRASALAHLRPTPGATLWDLGAGSGAVAIEWALAARCARAVALERDPGRAARIRANAARLGVPREVEVVEADHGALSPEGASVLDALPDPDAVFVGGGLTSELADLAWGRLRPGGRLVAHAVTLSAESVLVAAHQRHGGHLTRLSVEHATPLGPHLSWTPARAIVQWSAQKPAPPHEQGMS</sequence>
<dbReference type="CDD" id="cd02440">
    <property type="entry name" value="AdoMet_MTases"/>
    <property type="match status" value="1"/>
</dbReference>
<dbReference type="PANTHER" id="PTHR43182">
    <property type="entry name" value="COBALT-PRECORRIN-6B C(15)-METHYLTRANSFERASE (DECARBOXYLATING)"/>
    <property type="match status" value="1"/>
</dbReference>
<dbReference type="Proteomes" id="UP001500390">
    <property type="component" value="Unassembled WGS sequence"/>
</dbReference>
<keyword evidence="5" id="KW-0949">S-adenosyl-L-methionine</keyword>
<protein>
    <submittedName>
        <fullName evidence="7">Bifunctional cobalt-precorrin-7 (C(5))-methyltransferase/cobalt-precorrin-6B (C(15))-methyltransferase</fullName>
    </submittedName>
</protein>
<name>A0ABP8KD60_9MICO</name>
<dbReference type="PANTHER" id="PTHR43182:SF1">
    <property type="entry name" value="COBALT-PRECORRIN-7 C(5)-METHYLTRANSFERASE"/>
    <property type="match status" value="1"/>
</dbReference>
<dbReference type="Gene3D" id="3.40.1010.10">
    <property type="entry name" value="Cobalt-precorrin-4 Transmethylase, Domain 1"/>
    <property type="match status" value="1"/>
</dbReference>
<reference evidence="8" key="1">
    <citation type="journal article" date="2019" name="Int. J. Syst. Evol. Microbiol.">
        <title>The Global Catalogue of Microorganisms (GCM) 10K type strain sequencing project: providing services to taxonomists for standard genome sequencing and annotation.</title>
        <authorList>
            <consortium name="The Broad Institute Genomics Platform"/>
            <consortium name="The Broad Institute Genome Sequencing Center for Infectious Disease"/>
            <person name="Wu L."/>
            <person name="Ma J."/>
        </authorList>
    </citation>
    <scope>NUCLEOTIDE SEQUENCE [LARGE SCALE GENOMIC DNA]</scope>
    <source>
        <strain evidence="8">JCM 17738</strain>
    </source>
</reference>
<dbReference type="InterPro" id="IPR050714">
    <property type="entry name" value="Cobalamin_biosynth_MTase"/>
</dbReference>
<evidence type="ECO:0000256" key="3">
    <source>
        <dbReference type="ARBA" id="ARBA00022603"/>
    </source>
</evidence>
<dbReference type="PIRSF" id="PIRSF036428">
    <property type="entry name" value="CobL"/>
    <property type="match status" value="1"/>
</dbReference>
<dbReference type="InterPro" id="IPR000878">
    <property type="entry name" value="4pyrrol_Mease"/>
</dbReference>
<evidence type="ECO:0000259" key="6">
    <source>
        <dbReference type="Pfam" id="PF00590"/>
    </source>
</evidence>
<evidence type="ECO:0000256" key="2">
    <source>
        <dbReference type="ARBA" id="ARBA00022573"/>
    </source>
</evidence>
<keyword evidence="3" id="KW-0489">Methyltransferase</keyword>
<dbReference type="InterPro" id="IPR035996">
    <property type="entry name" value="4pyrrol_Methylase_sf"/>
</dbReference>
<dbReference type="Gene3D" id="3.40.50.150">
    <property type="entry name" value="Vaccinia Virus protein VP39"/>
    <property type="match status" value="1"/>
</dbReference>
<dbReference type="InterPro" id="IPR012818">
    <property type="entry name" value="CbiE"/>
</dbReference>
<dbReference type="InterPro" id="IPR014777">
    <property type="entry name" value="4pyrrole_Mease_sub1"/>
</dbReference>
<gene>
    <name evidence="7" type="ORF">GCM10023153_34640</name>
</gene>
<feature type="domain" description="Tetrapyrrole methylase" evidence="6">
    <location>
        <begin position="66"/>
        <end position="162"/>
    </location>
</feature>
<keyword evidence="2" id="KW-0169">Cobalamin biosynthesis</keyword>
<dbReference type="EMBL" id="BAABFX010000063">
    <property type="protein sequence ID" value="GAA4404251.1"/>
    <property type="molecule type" value="Genomic_DNA"/>
</dbReference>
<accession>A0ABP8KD60</accession>
<evidence type="ECO:0000256" key="4">
    <source>
        <dbReference type="ARBA" id="ARBA00022679"/>
    </source>
</evidence>
<dbReference type="NCBIfam" id="TIGR02469">
    <property type="entry name" value="CbiT"/>
    <property type="match status" value="1"/>
</dbReference>
<evidence type="ECO:0000313" key="8">
    <source>
        <dbReference type="Proteomes" id="UP001500390"/>
    </source>
</evidence>
<comment type="pathway">
    <text evidence="1">Cofactor biosynthesis; adenosylcobalamin biosynthesis.</text>
</comment>
<dbReference type="InterPro" id="IPR029063">
    <property type="entry name" value="SAM-dependent_MTases_sf"/>
</dbReference>
<evidence type="ECO:0000256" key="1">
    <source>
        <dbReference type="ARBA" id="ARBA00004953"/>
    </source>
</evidence>
<dbReference type="SUPFAM" id="SSF53335">
    <property type="entry name" value="S-adenosyl-L-methionine-dependent methyltransferases"/>
    <property type="match status" value="1"/>
</dbReference>
<dbReference type="InterPro" id="IPR014008">
    <property type="entry name" value="Cbl_synth_MTase_CbiT"/>
</dbReference>